<keyword evidence="2" id="KW-1185">Reference proteome</keyword>
<reference evidence="2" key="1">
    <citation type="submission" date="2022-10" db="EMBL/GenBank/DDBJ databases">
        <title>Genome assembly of Pristionchus species.</title>
        <authorList>
            <person name="Yoshida K."/>
            <person name="Sommer R.J."/>
        </authorList>
    </citation>
    <scope>NUCLEOTIDE SEQUENCE [LARGE SCALE GENOMIC DNA]</scope>
    <source>
        <strain evidence="2">RS5460</strain>
    </source>
</reference>
<accession>A0AAN5I297</accession>
<dbReference type="Proteomes" id="UP001328107">
    <property type="component" value="Unassembled WGS sequence"/>
</dbReference>
<name>A0AAN5I297_9BILA</name>
<protein>
    <submittedName>
        <fullName evidence="1">Uncharacterized protein</fullName>
    </submittedName>
</protein>
<sequence length="95" mass="10663">GWINVSNYVPSTSKVSWCNYEFTVEVKEDMMGERPGNITLAAVEADPPIQMLCVNVVTALNEKKEQEILLLSMLSNSASYMENPSTDLKAFRRMS</sequence>
<dbReference type="AlphaFoldDB" id="A0AAN5I297"/>
<evidence type="ECO:0000313" key="1">
    <source>
        <dbReference type="EMBL" id="GMR49317.1"/>
    </source>
</evidence>
<organism evidence="1 2">
    <name type="scientific">Pristionchus mayeri</name>
    <dbReference type="NCBI Taxonomy" id="1317129"/>
    <lineage>
        <taxon>Eukaryota</taxon>
        <taxon>Metazoa</taxon>
        <taxon>Ecdysozoa</taxon>
        <taxon>Nematoda</taxon>
        <taxon>Chromadorea</taxon>
        <taxon>Rhabditida</taxon>
        <taxon>Rhabditina</taxon>
        <taxon>Diplogasteromorpha</taxon>
        <taxon>Diplogasteroidea</taxon>
        <taxon>Neodiplogasteridae</taxon>
        <taxon>Pristionchus</taxon>
    </lineage>
</organism>
<evidence type="ECO:0000313" key="2">
    <source>
        <dbReference type="Proteomes" id="UP001328107"/>
    </source>
</evidence>
<feature type="non-terminal residue" evidence="1">
    <location>
        <position position="1"/>
    </location>
</feature>
<feature type="non-terminal residue" evidence="1">
    <location>
        <position position="95"/>
    </location>
</feature>
<gene>
    <name evidence="1" type="ORF">PMAYCL1PPCAC_19512</name>
</gene>
<comment type="caution">
    <text evidence="1">The sequence shown here is derived from an EMBL/GenBank/DDBJ whole genome shotgun (WGS) entry which is preliminary data.</text>
</comment>
<dbReference type="EMBL" id="BTRK01000004">
    <property type="protein sequence ID" value="GMR49317.1"/>
    <property type="molecule type" value="Genomic_DNA"/>
</dbReference>
<proteinExistence type="predicted"/>